<dbReference type="PANTHER" id="PTHR36173">
    <property type="entry name" value="RIBONUCLEASE VAPC16-RELATED"/>
    <property type="match status" value="1"/>
</dbReference>
<evidence type="ECO:0000313" key="3">
    <source>
        <dbReference type="Proteomes" id="UP000251993"/>
    </source>
</evidence>
<dbReference type="InterPro" id="IPR041705">
    <property type="entry name" value="PIN_Sll0205"/>
</dbReference>
<dbReference type="KEGG" id="run:DR864_22875"/>
<keyword evidence="3" id="KW-1185">Reference proteome</keyword>
<dbReference type="EMBL" id="CP030850">
    <property type="protein sequence ID" value="AXE20383.1"/>
    <property type="molecule type" value="Genomic_DNA"/>
</dbReference>
<dbReference type="Proteomes" id="UP000251993">
    <property type="component" value="Chromosome"/>
</dbReference>
<sequence>MSYLLDTHTLIWAITEPQKLSATAKKVLINSENEILVSAVSFWEISLKYSIGKLILEGYIPEDFPKAAISTGFKIIPLTDQTTSTYHHLKASYHRDSFDKMLIWQAIQHNFTLISCDGNVHKYESEGLKVIW</sequence>
<dbReference type="InterPro" id="IPR029060">
    <property type="entry name" value="PIN-like_dom_sf"/>
</dbReference>
<name>A0A344TP12_9BACT</name>
<dbReference type="RefSeq" id="WP_114069146.1">
    <property type="nucleotide sequence ID" value="NZ_CP030850.1"/>
</dbReference>
<feature type="domain" description="PIN" evidence="1">
    <location>
        <begin position="3"/>
        <end position="122"/>
    </location>
</feature>
<dbReference type="AlphaFoldDB" id="A0A344TP12"/>
<accession>A0A344TP12</accession>
<dbReference type="SUPFAM" id="SSF88723">
    <property type="entry name" value="PIN domain-like"/>
    <property type="match status" value="1"/>
</dbReference>
<dbReference type="InterPro" id="IPR002716">
    <property type="entry name" value="PIN_dom"/>
</dbReference>
<gene>
    <name evidence="2" type="ORF">DR864_22875</name>
</gene>
<protein>
    <submittedName>
        <fullName evidence="2">Type II toxin-antitoxin system VapC family toxin</fullName>
    </submittedName>
</protein>
<dbReference type="OrthoDB" id="9798990at2"/>
<proteinExistence type="predicted"/>
<dbReference type="CDD" id="cd09872">
    <property type="entry name" value="PIN_Sll0205-like"/>
    <property type="match status" value="1"/>
</dbReference>
<reference evidence="2 3" key="1">
    <citation type="submission" date="2018-07" db="EMBL/GenBank/DDBJ databases">
        <title>Genome sequencing of Runella.</title>
        <authorList>
            <person name="Baek M.-G."/>
            <person name="Yi H."/>
        </authorList>
    </citation>
    <scope>NUCLEOTIDE SEQUENCE [LARGE SCALE GENOMIC DNA]</scope>
    <source>
        <strain evidence="2 3">HYN0085</strain>
    </source>
</reference>
<dbReference type="Pfam" id="PF01850">
    <property type="entry name" value="PIN"/>
    <property type="match status" value="1"/>
</dbReference>
<dbReference type="Gene3D" id="3.40.50.1010">
    <property type="entry name" value="5'-nuclease"/>
    <property type="match status" value="1"/>
</dbReference>
<dbReference type="InterPro" id="IPR052919">
    <property type="entry name" value="TA_system_RNase"/>
</dbReference>
<organism evidence="2 3">
    <name type="scientific">Runella rosea</name>
    <dbReference type="NCBI Taxonomy" id="2259595"/>
    <lineage>
        <taxon>Bacteria</taxon>
        <taxon>Pseudomonadati</taxon>
        <taxon>Bacteroidota</taxon>
        <taxon>Cytophagia</taxon>
        <taxon>Cytophagales</taxon>
        <taxon>Spirosomataceae</taxon>
        <taxon>Runella</taxon>
    </lineage>
</organism>
<evidence type="ECO:0000313" key="2">
    <source>
        <dbReference type="EMBL" id="AXE20383.1"/>
    </source>
</evidence>
<dbReference type="PANTHER" id="PTHR36173:SF2">
    <property type="entry name" value="RIBONUCLEASE VAPC16"/>
    <property type="match status" value="1"/>
</dbReference>
<evidence type="ECO:0000259" key="1">
    <source>
        <dbReference type="Pfam" id="PF01850"/>
    </source>
</evidence>